<dbReference type="AlphaFoldDB" id="E6Q3G0"/>
<dbReference type="Gene3D" id="1.10.10.10">
    <property type="entry name" value="Winged helix-like DNA-binding domain superfamily/Winged helix DNA-binding domain"/>
    <property type="match status" value="1"/>
</dbReference>
<dbReference type="SUPFAM" id="SSF46785">
    <property type="entry name" value="Winged helix' DNA-binding domain"/>
    <property type="match status" value="1"/>
</dbReference>
<protein>
    <recommendedName>
        <fullName evidence="1">Transcription regulator PadR N-terminal domain-containing protein</fullName>
    </recommendedName>
</protein>
<accession>E6Q3G0</accession>
<proteinExistence type="predicted"/>
<comment type="caution">
    <text evidence="2">The sequence shown here is derived from an EMBL/GenBank/DDBJ whole genome shotgun (WGS) entry which is preliminary data.</text>
</comment>
<reference evidence="2" key="1">
    <citation type="submission" date="2009-10" db="EMBL/GenBank/DDBJ databases">
        <title>Diversity of trophic interactions inside an arsenic-rich microbial ecosystem.</title>
        <authorList>
            <person name="Bertin P.N."/>
            <person name="Heinrich-Salmeron A."/>
            <person name="Pelletier E."/>
            <person name="Goulhen-Chollet F."/>
            <person name="Arsene-Ploetze F."/>
            <person name="Gallien S."/>
            <person name="Calteau A."/>
            <person name="Vallenet D."/>
            <person name="Casiot C."/>
            <person name="Chane-Woon-Ming B."/>
            <person name="Giloteaux L."/>
            <person name="Barakat M."/>
            <person name="Bonnefoy V."/>
            <person name="Bruneel O."/>
            <person name="Chandler M."/>
            <person name="Cleiss J."/>
            <person name="Duran R."/>
            <person name="Elbaz-Poulichet F."/>
            <person name="Fonknechten N."/>
            <person name="Lauga B."/>
            <person name="Mornico D."/>
            <person name="Ortet P."/>
            <person name="Schaeffer C."/>
            <person name="Siguier P."/>
            <person name="Alexander Thil Smith A."/>
            <person name="Van Dorsselaer A."/>
            <person name="Weissenbach J."/>
            <person name="Medigue C."/>
            <person name="Le Paslier D."/>
        </authorList>
    </citation>
    <scope>NUCLEOTIDE SEQUENCE</scope>
</reference>
<dbReference type="InterPro" id="IPR036390">
    <property type="entry name" value="WH_DNA-bd_sf"/>
</dbReference>
<evidence type="ECO:0000313" key="2">
    <source>
        <dbReference type="EMBL" id="CBI01721.1"/>
    </source>
</evidence>
<dbReference type="InterPro" id="IPR036388">
    <property type="entry name" value="WH-like_DNA-bd_sf"/>
</dbReference>
<dbReference type="PANTHER" id="PTHR33169:SF14">
    <property type="entry name" value="TRANSCRIPTIONAL REGULATOR RV3488"/>
    <property type="match status" value="1"/>
</dbReference>
<gene>
    <name evidence="2" type="ORF">CARN4_2036</name>
</gene>
<organism evidence="2">
    <name type="scientific">mine drainage metagenome</name>
    <dbReference type="NCBI Taxonomy" id="410659"/>
    <lineage>
        <taxon>unclassified sequences</taxon>
        <taxon>metagenomes</taxon>
        <taxon>ecological metagenomes</taxon>
    </lineage>
</organism>
<sequence>MYLRDENAVVPVLGRESGLPPRGMPKNFMLAWLLVMLNHSDLHGYEIMKTLRERFDVSTDPSSLYRALRRLERDGYISSWWDSRECGPARRVYQITVTGRSTLALWNEALEQYRSHLESFFELYNGAKTDAISSAIGA</sequence>
<dbReference type="InterPro" id="IPR052509">
    <property type="entry name" value="Metal_resp_DNA-bind_regulator"/>
</dbReference>
<dbReference type="InterPro" id="IPR005149">
    <property type="entry name" value="Tscrpt_reg_PadR_N"/>
</dbReference>
<dbReference type="Pfam" id="PF03551">
    <property type="entry name" value="PadR"/>
    <property type="match status" value="1"/>
</dbReference>
<feature type="domain" description="Transcription regulator PadR N-terminal" evidence="1">
    <location>
        <begin position="33"/>
        <end position="104"/>
    </location>
</feature>
<evidence type="ECO:0000259" key="1">
    <source>
        <dbReference type="Pfam" id="PF03551"/>
    </source>
</evidence>
<dbReference type="EMBL" id="CABO01000022">
    <property type="protein sequence ID" value="CBI01721.1"/>
    <property type="molecule type" value="Genomic_DNA"/>
</dbReference>
<name>E6Q3G0_9ZZZZ</name>
<dbReference type="PANTHER" id="PTHR33169">
    <property type="entry name" value="PADR-FAMILY TRANSCRIPTIONAL REGULATOR"/>
    <property type="match status" value="1"/>
</dbReference>